<feature type="repeat" description="WD" evidence="4">
    <location>
        <begin position="324"/>
        <end position="357"/>
    </location>
</feature>
<dbReference type="PROSITE" id="PS00678">
    <property type="entry name" value="WD_REPEATS_1"/>
    <property type="match status" value="2"/>
</dbReference>
<dbReference type="InterPro" id="IPR003613">
    <property type="entry name" value="Ubox_domain"/>
</dbReference>
<dbReference type="Pfam" id="PF00400">
    <property type="entry name" value="WD40"/>
    <property type="match status" value="6"/>
</dbReference>
<evidence type="ECO:0000256" key="2">
    <source>
        <dbReference type="ARBA" id="ARBA00022574"/>
    </source>
</evidence>
<dbReference type="PROSITE" id="PS50082">
    <property type="entry name" value="WD_REPEATS_2"/>
    <property type="match status" value="7"/>
</dbReference>
<dbReference type="Proteomes" id="UP000681722">
    <property type="component" value="Unassembled WGS sequence"/>
</dbReference>
<dbReference type="Proteomes" id="UP000663829">
    <property type="component" value="Unassembled WGS sequence"/>
</dbReference>
<dbReference type="InterPro" id="IPR015943">
    <property type="entry name" value="WD40/YVTN_repeat-like_dom_sf"/>
</dbReference>
<dbReference type="PANTHER" id="PTHR46573">
    <property type="entry name" value="WD REPEAT, SAM AND U-BOX DOMAIN-CONTAINING PROTEIN 1"/>
    <property type="match status" value="1"/>
</dbReference>
<evidence type="ECO:0000313" key="8">
    <source>
        <dbReference type="EMBL" id="CAF4023987.1"/>
    </source>
</evidence>
<comment type="caution">
    <text evidence="7">The sequence shown here is derived from an EMBL/GenBank/DDBJ whole genome shotgun (WGS) entry which is preliminary data.</text>
</comment>
<dbReference type="SUPFAM" id="SSF50978">
    <property type="entry name" value="WD40 repeat-like"/>
    <property type="match status" value="2"/>
</dbReference>
<evidence type="ECO:0000256" key="1">
    <source>
        <dbReference type="ARBA" id="ARBA00020894"/>
    </source>
</evidence>
<dbReference type="CDD" id="cd00200">
    <property type="entry name" value="WD40"/>
    <property type="match status" value="1"/>
</dbReference>
<name>A0A815A7B3_9BILA</name>
<dbReference type="SMART" id="SM00320">
    <property type="entry name" value="WD40"/>
    <property type="match status" value="7"/>
</dbReference>
<dbReference type="InterPro" id="IPR052085">
    <property type="entry name" value="WD-SAM-U-box"/>
</dbReference>
<reference evidence="7" key="1">
    <citation type="submission" date="2021-02" db="EMBL/GenBank/DDBJ databases">
        <authorList>
            <person name="Nowell W R."/>
        </authorList>
    </citation>
    <scope>NUCLEOTIDE SEQUENCE</scope>
</reference>
<keyword evidence="2 4" id="KW-0853">WD repeat</keyword>
<dbReference type="SUPFAM" id="SSF47769">
    <property type="entry name" value="SAM/Pointed domain"/>
    <property type="match status" value="1"/>
</dbReference>
<keyword evidence="9" id="KW-1185">Reference proteome</keyword>
<evidence type="ECO:0000313" key="9">
    <source>
        <dbReference type="Proteomes" id="UP000663829"/>
    </source>
</evidence>
<dbReference type="SMART" id="SM00504">
    <property type="entry name" value="Ubox"/>
    <property type="match status" value="1"/>
</dbReference>
<feature type="repeat" description="WD" evidence="4">
    <location>
        <begin position="57"/>
        <end position="100"/>
    </location>
</feature>
<dbReference type="OrthoDB" id="10064100at2759"/>
<proteinExistence type="predicted"/>
<dbReference type="Gene3D" id="1.10.150.50">
    <property type="entry name" value="Transcription Factor, Ets-1"/>
    <property type="match status" value="1"/>
</dbReference>
<dbReference type="Gene3D" id="2.130.10.10">
    <property type="entry name" value="YVTN repeat-like/Quinoprotein amine dehydrogenase"/>
    <property type="match status" value="3"/>
</dbReference>
<dbReference type="InterPro" id="IPR036322">
    <property type="entry name" value="WD40_repeat_dom_sf"/>
</dbReference>
<keyword evidence="3" id="KW-0677">Repeat</keyword>
<evidence type="ECO:0000259" key="6">
    <source>
        <dbReference type="PROSITE" id="PS51698"/>
    </source>
</evidence>
<accession>A0A815A7B3</accession>
<feature type="repeat" description="WD" evidence="4">
    <location>
        <begin position="254"/>
        <end position="277"/>
    </location>
</feature>
<dbReference type="EMBL" id="CAJOBC010015445">
    <property type="protein sequence ID" value="CAF4023987.1"/>
    <property type="molecule type" value="Genomic_DNA"/>
</dbReference>
<gene>
    <name evidence="7" type="ORF">GPM918_LOCUS26236</name>
    <name evidence="8" type="ORF">SRO942_LOCUS26347</name>
</gene>
<dbReference type="SUPFAM" id="SSF57850">
    <property type="entry name" value="RING/U-box"/>
    <property type="match status" value="1"/>
</dbReference>
<evidence type="ECO:0000256" key="3">
    <source>
        <dbReference type="ARBA" id="ARBA00022737"/>
    </source>
</evidence>
<dbReference type="InterPro" id="IPR019775">
    <property type="entry name" value="WD40_repeat_CS"/>
</dbReference>
<evidence type="ECO:0000256" key="4">
    <source>
        <dbReference type="PROSITE-ProRule" id="PRU00221"/>
    </source>
</evidence>
<dbReference type="GO" id="GO:0016567">
    <property type="term" value="P:protein ubiquitination"/>
    <property type="evidence" value="ECO:0007669"/>
    <property type="project" value="InterPro"/>
</dbReference>
<dbReference type="InterPro" id="IPR013761">
    <property type="entry name" value="SAM/pointed_sf"/>
</dbReference>
<protein>
    <recommendedName>
        <fullName evidence="1">WD repeat, SAM and U-box domain-containing protein 1</fullName>
    </recommendedName>
</protein>
<evidence type="ECO:0000313" key="7">
    <source>
        <dbReference type="EMBL" id="CAF1253265.1"/>
    </source>
</evidence>
<dbReference type="Gene3D" id="3.30.40.10">
    <property type="entry name" value="Zinc/RING finger domain, C3HC4 (zinc finger)"/>
    <property type="match status" value="1"/>
</dbReference>
<evidence type="ECO:0000259" key="5">
    <source>
        <dbReference type="PROSITE" id="PS50105"/>
    </source>
</evidence>
<dbReference type="PANTHER" id="PTHR46573:SF1">
    <property type="entry name" value="WD REPEAT, SAM AND U-BOX DOMAIN-CONTAINING PROTEIN 1"/>
    <property type="match status" value="1"/>
</dbReference>
<dbReference type="CDD" id="cd16655">
    <property type="entry name" value="RING-Ubox_WDSUB1-like"/>
    <property type="match status" value="1"/>
</dbReference>
<dbReference type="Pfam" id="PF04564">
    <property type="entry name" value="U-box"/>
    <property type="match status" value="1"/>
</dbReference>
<feature type="repeat" description="WD" evidence="4">
    <location>
        <begin position="280"/>
        <end position="323"/>
    </location>
</feature>
<organism evidence="7 9">
    <name type="scientific">Didymodactylos carnosus</name>
    <dbReference type="NCBI Taxonomy" id="1234261"/>
    <lineage>
        <taxon>Eukaryota</taxon>
        <taxon>Metazoa</taxon>
        <taxon>Spiralia</taxon>
        <taxon>Gnathifera</taxon>
        <taxon>Rotifera</taxon>
        <taxon>Eurotatoria</taxon>
        <taxon>Bdelloidea</taxon>
        <taxon>Philodinida</taxon>
        <taxon>Philodinidae</taxon>
        <taxon>Didymodactylos</taxon>
    </lineage>
</organism>
<dbReference type="PRINTS" id="PR00320">
    <property type="entry name" value="GPROTEINBRPT"/>
</dbReference>
<dbReference type="PROSITE" id="PS50105">
    <property type="entry name" value="SAM_DOMAIN"/>
    <property type="match status" value="1"/>
</dbReference>
<dbReference type="AlphaFoldDB" id="A0A815A7B3"/>
<dbReference type="InterPro" id="IPR001680">
    <property type="entry name" value="WD40_rpt"/>
</dbReference>
<dbReference type="InterPro" id="IPR013083">
    <property type="entry name" value="Znf_RING/FYVE/PHD"/>
</dbReference>
<dbReference type="InterPro" id="IPR001660">
    <property type="entry name" value="SAM"/>
</dbReference>
<dbReference type="GO" id="GO:0004842">
    <property type="term" value="F:ubiquitin-protein transferase activity"/>
    <property type="evidence" value="ECO:0007669"/>
    <property type="project" value="InterPro"/>
</dbReference>
<feature type="repeat" description="WD" evidence="4">
    <location>
        <begin position="14"/>
        <end position="47"/>
    </location>
</feature>
<feature type="repeat" description="WD" evidence="4">
    <location>
        <begin position="102"/>
        <end position="143"/>
    </location>
</feature>
<dbReference type="InterPro" id="IPR020472">
    <property type="entry name" value="WD40_PAC1"/>
</dbReference>
<dbReference type="PROSITE" id="PS51698">
    <property type="entry name" value="U_BOX"/>
    <property type="match status" value="1"/>
</dbReference>
<dbReference type="EMBL" id="CAJNOQ010010489">
    <property type="protein sequence ID" value="CAF1253265.1"/>
    <property type="molecule type" value="Genomic_DNA"/>
</dbReference>
<feature type="domain" description="SAM" evidence="5">
    <location>
        <begin position="382"/>
        <end position="424"/>
    </location>
</feature>
<sequence length="539" mass="61706">MQSNKLCVKLLHTLYGHTSDVNSCIFSPKLLVSCSSDKTIRAWNLDTLMENGTISPLKKHTYQVHCVSFSPIEQYNYLASVSTDGTCLIWDCKSGSVIKNIQHESQSPIRVCQFSSDGLLLATAGDDELINLWDIENDKTCSMKPLKTFTGHSATIVTLKFIFNNQYLISGSFYGDIKLWMVNTSYKAALHFEREAHDLGVTCLDTKYNFVEKIETSSVELSKHDKTTKNDGKTILDDELMNQEQQYRTDEYELIASGGNDNNVKLWQATTSSLKYMRTLSRHACAVMCVAYSPIESSHLLASGSGDKTIIIWDYISGQLLTQFEAHERYVTTCSFSFNGKLLASGSNDRLVKLWTIIMDENEKEYQNSNAAYEHTLPIDKWTNETVEQWLNKIGITQHKQLFHGKDLLNKSDRELINLLQLDQNNCQTFLNELNRLRHKYFIEQLRSTTARVNQNTLMNINAYTLPNEFLCPITHELMLEPMCASDGYSYEKHAIEQWILQKKTSPITNLPLKHQSLYPNKILKMLIEKHFMQKNISS</sequence>
<dbReference type="PROSITE" id="PS50294">
    <property type="entry name" value="WD_REPEATS_REGION"/>
    <property type="match status" value="5"/>
</dbReference>
<feature type="domain" description="U-box" evidence="6">
    <location>
        <begin position="465"/>
        <end position="538"/>
    </location>
</feature>
<feature type="repeat" description="WD" evidence="4">
    <location>
        <begin position="149"/>
        <end position="190"/>
    </location>
</feature>